<organism evidence="2 4">
    <name type="scientific">Bremia lactucae</name>
    <name type="common">Lettuce downy mildew</name>
    <dbReference type="NCBI Taxonomy" id="4779"/>
    <lineage>
        <taxon>Eukaryota</taxon>
        <taxon>Sar</taxon>
        <taxon>Stramenopiles</taxon>
        <taxon>Oomycota</taxon>
        <taxon>Peronosporomycetes</taxon>
        <taxon>Peronosporales</taxon>
        <taxon>Peronosporaceae</taxon>
        <taxon>Bremia</taxon>
    </lineage>
</organism>
<evidence type="ECO:0000313" key="4">
    <source>
        <dbReference type="Proteomes" id="UP000294530"/>
    </source>
</evidence>
<proteinExistence type="predicted"/>
<dbReference type="GeneID" id="94349490"/>
<accession>A0A976FRB9</accession>
<dbReference type="AlphaFoldDB" id="A0A976FRB9"/>
<comment type="caution">
    <text evidence="2">The sequence shown here is derived from an EMBL/GenBank/DDBJ whole genome shotgun (WGS) entry which is preliminary data.</text>
</comment>
<name>A0A976FRB9_BRELC</name>
<dbReference type="EMBL" id="SHOA02000004">
    <property type="protein sequence ID" value="TDH71316.1"/>
    <property type="molecule type" value="Genomic_DNA"/>
</dbReference>
<keyword evidence="1" id="KW-0732">Signal</keyword>
<evidence type="ECO:0000313" key="3">
    <source>
        <dbReference type="EMBL" id="TDH71316.1"/>
    </source>
</evidence>
<dbReference type="RefSeq" id="XP_067820815.1">
    <property type="nucleotide sequence ID" value="XM_067963819.1"/>
</dbReference>
<dbReference type="KEGG" id="blac:94349490"/>
<reference evidence="2" key="2">
    <citation type="submission" date="2021-07" db="EMBL/GenBank/DDBJ databases">
        <authorList>
            <person name="Fletcher K."/>
        </authorList>
    </citation>
    <scope>NUCLEOTIDE SEQUENCE</scope>
    <source>
        <strain evidence="2">SF5</strain>
    </source>
</reference>
<evidence type="ECO:0000313" key="2">
    <source>
        <dbReference type="EMBL" id="TDH71109.1"/>
    </source>
</evidence>
<gene>
    <name evidence="3" type="ORF">CCR75_005743</name>
    <name evidence="2" type="ORF">CCR75_005744</name>
</gene>
<protein>
    <recommendedName>
        <fullName evidence="5">RxLR effector protein</fullName>
    </recommendedName>
</protein>
<keyword evidence="4" id="KW-1185">Reference proteome</keyword>
<evidence type="ECO:0000256" key="1">
    <source>
        <dbReference type="SAM" id="SignalP"/>
    </source>
</evidence>
<feature type="chain" id="PRO_5038325396" description="RxLR effector protein" evidence="1">
    <location>
        <begin position="19"/>
        <end position="263"/>
    </location>
</feature>
<reference evidence="2 4" key="1">
    <citation type="journal article" date="2021" name="Genome Biol.">
        <title>AFLAP: assembly-free linkage analysis pipeline using k-mers from genome sequencing data.</title>
        <authorList>
            <person name="Fletcher K."/>
            <person name="Zhang L."/>
            <person name="Gil J."/>
            <person name="Han R."/>
            <person name="Cavanaugh K."/>
            <person name="Michelmore R."/>
        </authorList>
    </citation>
    <scope>NUCLEOTIDE SEQUENCE [LARGE SCALE GENOMIC DNA]</scope>
    <source>
        <strain evidence="2 4">SF5</strain>
    </source>
</reference>
<feature type="signal peptide" evidence="1">
    <location>
        <begin position="1"/>
        <end position="18"/>
    </location>
</feature>
<sequence>MHCTVFFILIACAKSSYGQTRSGSTAKSEYIASKSDEYSYNSDAIDQSRLLRGAVNPVSETMALRKFIFDMPEMLRPEHFEPIFKYPAAVKEVIKDYLAYGEALCGSGYDPRLLALLGVRPTVLKQELMKAKGVTLSVVPSSRKRPRALDEVESEVKNFRNVLKDFFIPPTTTNPSKLIPDDIEKLVPEHFTAQFNSLVYLMYFAVLHFDSQELATMSSSVLLKYALQKNLLLREKIESGTLGEWERDFRLMRVLNVYKSEQT</sequence>
<dbReference type="Proteomes" id="UP000294530">
    <property type="component" value="Unassembled WGS sequence"/>
</dbReference>
<dbReference type="EMBL" id="SHOA02000004">
    <property type="protein sequence ID" value="TDH71109.1"/>
    <property type="molecule type" value="Genomic_DNA"/>
</dbReference>
<evidence type="ECO:0008006" key="5">
    <source>
        <dbReference type="Google" id="ProtNLM"/>
    </source>
</evidence>